<accession>A0ABM1HMC6</accession>
<dbReference type="Proteomes" id="UP000694930">
    <property type="component" value="Chromosome 9"/>
</dbReference>
<feature type="region of interest" description="Disordered" evidence="1">
    <location>
        <begin position="88"/>
        <end position="108"/>
    </location>
</feature>
<evidence type="ECO:0000256" key="1">
    <source>
        <dbReference type="SAM" id="MobiDB-lite"/>
    </source>
</evidence>
<gene>
    <name evidence="3" type="primary">LOC107030921</name>
</gene>
<feature type="region of interest" description="Disordered" evidence="1">
    <location>
        <begin position="143"/>
        <end position="179"/>
    </location>
</feature>
<evidence type="ECO:0000313" key="3">
    <source>
        <dbReference type="RefSeq" id="XP_015087618.2"/>
    </source>
</evidence>
<reference evidence="2" key="1">
    <citation type="journal article" date="2014" name="Nat. Genet.">
        <title>The genome of the stress-tolerant wild tomato species Solanum pennellii.</title>
        <authorList>
            <person name="Bolger A."/>
            <person name="Scossa F."/>
            <person name="Bolger M.E."/>
            <person name="Lanz C."/>
            <person name="Maumus F."/>
            <person name="Tohge T."/>
            <person name="Quesneville H."/>
            <person name="Alseekh S."/>
            <person name="Sorensen I."/>
            <person name="Lichtenstein G."/>
            <person name="Fich E.A."/>
            <person name="Conte M."/>
            <person name="Keller H."/>
            <person name="Schneeberger K."/>
            <person name="Schwacke R."/>
            <person name="Ofner I."/>
            <person name="Vrebalov J."/>
            <person name="Xu Y."/>
            <person name="Osorio S."/>
            <person name="Aflitos S.A."/>
            <person name="Schijlen E."/>
            <person name="Jimenez-Gomez J.M."/>
            <person name="Ryngajllo M."/>
            <person name="Kimura S."/>
            <person name="Kumar R."/>
            <person name="Koenig D."/>
            <person name="Headland L.R."/>
            <person name="Maloof J.N."/>
            <person name="Sinha N."/>
            <person name="van Ham R.C."/>
            <person name="Lankhorst R.K."/>
            <person name="Mao L."/>
            <person name="Vogel A."/>
            <person name="Arsova B."/>
            <person name="Panstruga R."/>
            <person name="Fei Z."/>
            <person name="Rose J.K."/>
            <person name="Zamir D."/>
            <person name="Carrari F."/>
            <person name="Giovannoni J.J."/>
            <person name="Weigel D."/>
            <person name="Usadel B."/>
            <person name="Fernie A.R."/>
        </authorList>
    </citation>
    <scope>NUCLEOTIDE SEQUENCE [LARGE SCALE GENOMIC DNA]</scope>
    <source>
        <strain evidence="2">cv. LA0716</strain>
    </source>
</reference>
<name>A0ABM1HMC6_SOLPN</name>
<proteinExistence type="predicted"/>
<sequence length="214" mass="23946">MVRHIHLMVNKAISLGENLSMEEFYGFRAMVRDEGSNCLAYVQEADRTHVQADYRREELMSDHLHPPIRRQGKGGVAGRKVRAIERGRAPIEMSEDDQTTQDSQAVSNYEPTNIENVTYTTPQTPQISRNPSLSSLENVFGSNQPQHFDNAPNFVDGDELEDANQGASQGGEPSVKKKRTIIPKLCRTGSHYLNQHGQKNKTKVSVLTKKKGKG</sequence>
<protein>
    <submittedName>
        <fullName evidence="3">Uncharacterized protein LOC107030921</fullName>
    </submittedName>
</protein>
<dbReference type="RefSeq" id="XP_015087618.2">
    <property type="nucleotide sequence ID" value="XM_015232132.2"/>
</dbReference>
<evidence type="ECO:0000313" key="2">
    <source>
        <dbReference type="Proteomes" id="UP000694930"/>
    </source>
</evidence>
<reference evidence="3" key="2">
    <citation type="submission" date="2025-08" db="UniProtKB">
        <authorList>
            <consortium name="RefSeq"/>
        </authorList>
    </citation>
    <scope>IDENTIFICATION</scope>
</reference>
<organism evidence="2 3">
    <name type="scientific">Solanum pennellii</name>
    <name type="common">Tomato</name>
    <name type="synonym">Lycopersicon pennellii</name>
    <dbReference type="NCBI Taxonomy" id="28526"/>
    <lineage>
        <taxon>Eukaryota</taxon>
        <taxon>Viridiplantae</taxon>
        <taxon>Streptophyta</taxon>
        <taxon>Embryophyta</taxon>
        <taxon>Tracheophyta</taxon>
        <taxon>Spermatophyta</taxon>
        <taxon>Magnoliopsida</taxon>
        <taxon>eudicotyledons</taxon>
        <taxon>Gunneridae</taxon>
        <taxon>Pentapetalae</taxon>
        <taxon>asterids</taxon>
        <taxon>lamiids</taxon>
        <taxon>Solanales</taxon>
        <taxon>Solanaceae</taxon>
        <taxon>Solanoideae</taxon>
        <taxon>Solaneae</taxon>
        <taxon>Solanum</taxon>
        <taxon>Solanum subgen. Lycopersicon</taxon>
    </lineage>
</organism>
<keyword evidence="2" id="KW-1185">Reference proteome</keyword>
<dbReference type="GeneID" id="107030921"/>